<reference evidence="2 3" key="1">
    <citation type="journal article" date="2016" name="Nat. Commun.">
        <title>Thousands of microbial genomes shed light on interconnected biogeochemical processes in an aquifer system.</title>
        <authorList>
            <person name="Anantharaman K."/>
            <person name="Brown C.T."/>
            <person name="Hug L.A."/>
            <person name="Sharon I."/>
            <person name="Castelle C.J."/>
            <person name="Probst A.J."/>
            <person name="Thomas B.C."/>
            <person name="Singh A."/>
            <person name="Wilkins M.J."/>
            <person name="Karaoz U."/>
            <person name="Brodie E.L."/>
            <person name="Williams K.H."/>
            <person name="Hubbard S.S."/>
            <person name="Banfield J.F."/>
        </authorList>
    </citation>
    <scope>NUCLEOTIDE SEQUENCE [LARGE SCALE GENOMIC DNA]</scope>
</reference>
<feature type="transmembrane region" description="Helical" evidence="1">
    <location>
        <begin position="23"/>
        <end position="44"/>
    </location>
</feature>
<dbReference type="Proteomes" id="UP000176741">
    <property type="component" value="Unassembled WGS sequence"/>
</dbReference>
<gene>
    <name evidence="2" type="ORF">A2771_03715</name>
</gene>
<feature type="transmembrane region" description="Helical" evidence="1">
    <location>
        <begin position="80"/>
        <end position="104"/>
    </location>
</feature>
<protein>
    <submittedName>
        <fullName evidence="2">Uncharacterized protein</fullName>
    </submittedName>
</protein>
<evidence type="ECO:0000256" key="1">
    <source>
        <dbReference type="SAM" id="Phobius"/>
    </source>
</evidence>
<keyword evidence="1" id="KW-1133">Transmembrane helix</keyword>
<proteinExistence type="predicted"/>
<dbReference type="EMBL" id="MGGD01000072">
    <property type="protein sequence ID" value="OGM19336.1"/>
    <property type="molecule type" value="Genomic_DNA"/>
</dbReference>
<keyword evidence="1" id="KW-0812">Transmembrane</keyword>
<evidence type="ECO:0000313" key="2">
    <source>
        <dbReference type="EMBL" id="OGM19336.1"/>
    </source>
</evidence>
<keyword evidence="1" id="KW-0472">Membrane</keyword>
<comment type="caution">
    <text evidence="2">The sequence shown here is derived from an EMBL/GenBank/DDBJ whole genome shotgun (WGS) entry which is preliminary data.</text>
</comment>
<name>A0A1F7XWD0_9BACT</name>
<sequence length="110" mass="12730">MFFNTACGKLFSDSQNPIGSEDIVAELIIKAAVLFVLICQGLYVRNIILVRIDTLSNELVKIVRLSERQPIFKKVRNLEFTYYAVMLVIVLLFGYLCYMLLFWINFKSIP</sequence>
<evidence type="ECO:0000313" key="3">
    <source>
        <dbReference type="Proteomes" id="UP000176741"/>
    </source>
</evidence>
<accession>A0A1F7XWD0</accession>
<dbReference type="AlphaFoldDB" id="A0A1F7XWD0"/>
<organism evidence="2 3">
    <name type="scientific">Candidatus Woesebacteria bacterium RIFCSPHIGHO2_01_FULL_38_26b</name>
    <dbReference type="NCBI Taxonomy" id="1802491"/>
    <lineage>
        <taxon>Bacteria</taxon>
        <taxon>Candidatus Woeseibacteriota</taxon>
    </lineage>
</organism>